<keyword evidence="9" id="KW-1185">Reference proteome</keyword>
<evidence type="ECO:0000259" key="7">
    <source>
        <dbReference type="Pfam" id="PF01145"/>
    </source>
</evidence>
<dbReference type="Pfam" id="PF01145">
    <property type="entry name" value="Band_7"/>
    <property type="match status" value="1"/>
</dbReference>
<feature type="region of interest" description="Disordered" evidence="6">
    <location>
        <begin position="502"/>
        <end position="534"/>
    </location>
</feature>
<dbReference type="PANTHER" id="PTHR13806">
    <property type="entry name" value="FLOTILLIN-RELATED"/>
    <property type="match status" value="1"/>
</dbReference>
<protein>
    <submittedName>
        <fullName evidence="8">Band 7 domain, Flotillin family, Band 7/SPFH domain superfamily</fullName>
    </submittedName>
</protein>
<dbReference type="Proteomes" id="UP001056384">
    <property type="component" value="Chromosome 8"/>
</dbReference>
<dbReference type="AlphaFoldDB" id="A0A9Q9AV59"/>
<evidence type="ECO:0000256" key="5">
    <source>
        <dbReference type="RuleBase" id="RU366054"/>
    </source>
</evidence>
<dbReference type="CDD" id="cd03399">
    <property type="entry name" value="SPFH_flotillin"/>
    <property type="match status" value="1"/>
</dbReference>
<sequence>MWYYVSEPNSYLAVTGIGIKDVVIAKKRFVKPLQKVTKISITPFDFSMSLQAMTSEKLQFMLPAVFTIGPKDDTAALKKYAVLLTGDSDGHVRTQKGGIVATGGNHVQDIVKGVIEGETRSIVSNMTMEELFNNRKMFKEQVVKNVQAELDQFGLNIYNANVKELQDMGDSRYFESLARKAHEGAQSQAQVDVANARMIGRVGEAEKEGQTKQEIAKINAKTAVLETERKVEKAIADQKLRTREIAIEREIQLEQIGAKRAAEQKDAELQKQVEEKRAAMELERLRATTVTQAKIAKESAQQKADADLYTQTKKADAQQYNQKAEAEAVYYRSTQDADAANYKRAKDAEAALAAREKEAQAMYIMKEREAQAMYIQREREAEAMYLTKSREAEAAYLARKKEAEGLTELSKAYGQLANVMGGPQGLMQFLMLQNGTYERLASENAKAIHGLQPKINVWTTDGANGSGDASMAPIQNLFKSLPPLFSTIQDQTGMSPPNWLAQMPSKDTEMPMGKKDSVVDRKQGSLTNGLNGHQ</sequence>
<name>A0A9Q9AV59_9PEZI</name>
<evidence type="ECO:0000256" key="3">
    <source>
        <dbReference type="ARBA" id="ARBA00022475"/>
    </source>
</evidence>
<gene>
    <name evidence="8" type="ORF">Slin15195_G093330</name>
</gene>
<keyword evidence="3" id="KW-1003">Cell membrane</keyword>
<feature type="compositionally biased region" description="Basic and acidic residues" evidence="6">
    <location>
        <begin position="506"/>
        <end position="523"/>
    </location>
</feature>
<accession>A0A9Q9AV59</accession>
<evidence type="ECO:0000256" key="6">
    <source>
        <dbReference type="SAM" id="MobiDB-lite"/>
    </source>
</evidence>
<organism evidence="8 9">
    <name type="scientific">Septoria linicola</name>
    <dbReference type="NCBI Taxonomy" id="215465"/>
    <lineage>
        <taxon>Eukaryota</taxon>
        <taxon>Fungi</taxon>
        <taxon>Dikarya</taxon>
        <taxon>Ascomycota</taxon>
        <taxon>Pezizomycotina</taxon>
        <taxon>Dothideomycetes</taxon>
        <taxon>Dothideomycetidae</taxon>
        <taxon>Mycosphaerellales</taxon>
        <taxon>Mycosphaerellaceae</taxon>
        <taxon>Septoria</taxon>
    </lineage>
</organism>
<proteinExistence type="inferred from homology"/>
<dbReference type="InterPro" id="IPR001107">
    <property type="entry name" value="Band_7"/>
</dbReference>
<keyword evidence="4" id="KW-0472">Membrane</keyword>
<dbReference type="Gene3D" id="3.30.479.30">
    <property type="entry name" value="Band 7 domain"/>
    <property type="match status" value="1"/>
</dbReference>
<evidence type="ECO:0000256" key="4">
    <source>
        <dbReference type="ARBA" id="ARBA00023136"/>
    </source>
</evidence>
<evidence type="ECO:0000256" key="2">
    <source>
        <dbReference type="ARBA" id="ARBA00007161"/>
    </source>
</evidence>
<comment type="similarity">
    <text evidence="2 5">Belongs to the band 7/mec-2 family. Flotillin subfamily.</text>
</comment>
<evidence type="ECO:0000313" key="8">
    <source>
        <dbReference type="EMBL" id="USW56014.1"/>
    </source>
</evidence>
<dbReference type="EMBL" id="CP099425">
    <property type="protein sequence ID" value="USW56014.1"/>
    <property type="molecule type" value="Genomic_DNA"/>
</dbReference>
<feature type="compositionally biased region" description="Polar residues" evidence="6">
    <location>
        <begin position="524"/>
        <end position="534"/>
    </location>
</feature>
<evidence type="ECO:0000313" key="9">
    <source>
        <dbReference type="Proteomes" id="UP001056384"/>
    </source>
</evidence>
<dbReference type="InterPro" id="IPR036013">
    <property type="entry name" value="Band_7/SPFH_dom_sf"/>
</dbReference>
<comment type="subcellular location">
    <subcellularLocation>
        <location evidence="1">Cell membrane</location>
    </subcellularLocation>
</comment>
<dbReference type="InterPro" id="IPR027705">
    <property type="entry name" value="Flotillin_fam"/>
</dbReference>
<dbReference type="PANTHER" id="PTHR13806:SF31">
    <property type="entry name" value="FLOTILLIN-LIKE PROTEIN 1-RELATED"/>
    <property type="match status" value="1"/>
</dbReference>
<evidence type="ECO:0000256" key="1">
    <source>
        <dbReference type="ARBA" id="ARBA00004236"/>
    </source>
</evidence>
<dbReference type="SUPFAM" id="SSF117892">
    <property type="entry name" value="Band 7/SPFH domain"/>
    <property type="match status" value="1"/>
</dbReference>
<reference evidence="8" key="1">
    <citation type="submission" date="2022-06" db="EMBL/GenBank/DDBJ databases">
        <title>Complete genome sequences of two strains of the flax pathogen Septoria linicola.</title>
        <authorList>
            <person name="Lapalu N."/>
            <person name="Simon A."/>
            <person name="Demenou B."/>
            <person name="Paumier D."/>
            <person name="Guillot M.-P."/>
            <person name="Gout L."/>
            <person name="Valade R."/>
        </authorList>
    </citation>
    <scope>NUCLEOTIDE SEQUENCE</scope>
    <source>
        <strain evidence="8">SE15195</strain>
    </source>
</reference>
<feature type="domain" description="Band 7" evidence="7">
    <location>
        <begin position="28"/>
        <end position="196"/>
    </location>
</feature>
<dbReference type="GO" id="GO:0005886">
    <property type="term" value="C:plasma membrane"/>
    <property type="evidence" value="ECO:0007669"/>
    <property type="project" value="UniProtKB-SubCell"/>
</dbReference>